<accession>A0A5J4L6J1</accession>
<proteinExistence type="predicted"/>
<gene>
    <name evidence="2" type="ORF">A45J_2254</name>
</gene>
<evidence type="ECO:0000313" key="2">
    <source>
        <dbReference type="EMBL" id="GER94491.1"/>
    </source>
</evidence>
<dbReference type="SUPFAM" id="SSF51261">
    <property type="entry name" value="Duplicated hybrid motif"/>
    <property type="match status" value="1"/>
</dbReference>
<dbReference type="InterPro" id="IPR050570">
    <property type="entry name" value="Cell_wall_metabolism_enzyme"/>
</dbReference>
<feature type="domain" description="M23ase beta-sheet core" evidence="1">
    <location>
        <begin position="128"/>
        <end position="222"/>
    </location>
</feature>
<dbReference type="InterPro" id="IPR011055">
    <property type="entry name" value="Dup_hybrid_motif"/>
</dbReference>
<dbReference type="FunFam" id="2.70.70.10:FF:000006">
    <property type="entry name" value="M23 family peptidase"/>
    <property type="match status" value="1"/>
</dbReference>
<dbReference type="GO" id="GO:0004222">
    <property type="term" value="F:metalloendopeptidase activity"/>
    <property type="evidence" value="ECO:0007669"/>
    <property type="project" value="TreeGrafter"/>
</dbReference>
<reference evidence="2" key="1">
    <citation type="submission" date="2019-10" db="EMBL/GenBank/DDBJ databases">
        <title>Metagenomic sequencing of thiosulfate-disproportionating enrichment culture.</title>
        <authorList>
            <person name="Umezawa K."/>
            <person name="Kojima H."/>
            <person name="Fukui M."/>
        </authorList>
    </citation>
    <scope>NUCLEOTIDE SEQUENCE</scope>
    <source>
        <strain evidence="2">45J</strain>
    </source>
</reference>
<protein>
    <submittedName>
        <fullName evidence="2">Peptidase M23</fullName>
    </submittedName>
</protein>
<dbReference type="CDD" id="cd12797">
    <property type="entry name" value="M23_peptidase"/>
    <property type="match status" value="1"/>
</dbReference>
<evidence type="ECO:0000259" key="1">
    <source>
        <dbReference type="Pfam" id="PF01551"/>
    </source>
</evidence>
<dbReference type="InterPro" id="IPR016047">
    <property type="entry name" value="M23ase_b-sheet_dom"/>
</dbReference>
<dbReference type="PANTHER" id="PTHR21666:SF270">
    <property type="entry name" value="MUREIN HYDROLASE ACTIVATOR ENVC"/>
    <property type="match status" value="1"/>
</dbReference>
<comment type="caution">
    <text evidence="2">The sequence shown here is derived from an EMBL/GenBank/DDBJ whole genome shotgun (WGS) entry which is preliminary data.</text>
</comment>
<dbReference type="PANTHER" id="PTHR21666">
    <property type="entry name" value="PEPTIDASE-RELATED"/>
    <property type="match status" value="1"/>
</dbReference>
<dbReference type="Gene3D" id="2.70.70.10">
    <property type="entry name" value="Glucose Permease (Domain IIA)"/>
    <property type="match status" value="1"/>
</dbReference>
<sequence>MIPKLQPLEYQSSMLDSERSTNKVMAKQIETVFLNEFLKIMMEQTSFGKDRTVSTYMPYITSEIAKSIAEERGIGVGDFFSKISTAGIQDAKSQNQIHWDGKLNLPVHGRVTSGYGLRYDPIDGRLRHHNGVDIAIPEGSPVKAAQAGRVVFSGKLSGYGNAVIVDHGNGMTSLYAHNSLNLVKPGDVVDKNSILALSGSSGRSTGPHLHFEVRKDGVAVDPMSMIG</sequence>
<dbReference type="Pfam" id="PF01551">
    <property type="entry name" value="Peptidase_M23"/>
    <property type="match status" value="1"/>
</dbReference>
<name>A0A5J4L6J1_9ZZZZ</name>
<dbReference type="AlphaFoldDB" id="A0A5J4L6J1"/>
<organism evidence="2">
    <name type="scientific">hot springs metagenome</name>
    <dbReference type="NCBI Taxonomy" id="433727"/>
    <lineage>
        <taxon>unclassified sequences</taxon>
        <taxon>metagenomes</taxon>
        <taxon>ecological metagenomes</taxon>
    </lineage>
</organism>
<dbReference type="EMBL" id="BLAB01000001">
    <property type="protein sequence ID" value="GER94491.1"/>
    <property type="molecule type" value="Genomic_DNA"/>
</dbReference>